<evidence type="ECO:0000259" key="6">
    <source>
        <dbReference type="Pfam" id="PF07687"/>
    </source>
</evidence>
<dbReference type="PANTHER" id="PTHR43808:SF8">
    <property type="entry name" value="PEPTIDASE M20 DIMERISATION DOMAIN-CONTAINING PROTEIN"/>
    <property type="match status" value="1"/>
</dbReference>
<comment type="cofactor">
    <cofactor evidence="1">
        <name>Zn(2+)</name>
        <dbReference type="ChEBI" id="CHEBI:29105"/>
    </cofactor>
</comment>
<protein>
    <submittedName>
        <fullName evidence="7">Zn-dependent exopeptidase</fullName>
    </submittedName>
</protein>
<dbReference type="OrthoDB" id="3064516at2759"/>
<dbReference type="InterPro" id="IPR011650">
    <property type="entry name" value="Peptidase_M20_dimer"/>
</dbReference>
<dbReference type="GeneID" id="36593490"/>
<feature type="signal peptide" evidence="5">
    <location>
        <begin position="1"/>
        <end position="18"/>
    </location>
</feature>
<dbReference type="InterPro" id="IPR001261">
    <property type="entry name" value="ArgE/DapE_CS"/>
</dbReference>
<dbReference type="STRING" id="1095630.A0A2J6SMX9"/>
<dbReference type="PROSITE" id="PS00758">
    <property type="entry name" value="ARGE_DAPE_CPG2_1"/>
    <property type="match status" value="1"/>
</dbReference>
<sequence length="387" mass="41720">MKLLKLLLLLFLSHLASATSIDQQQPLHGDDDPALASSSSSSKLLALHKALAKIESITGHEHDVAQYLIDYLSLQNLTVETQDVGPGLDGRGPRQNILAYIGKERKTKVLVSSHIDTVPPFWEYERKGEEIWGRGTVDAKGSVAAQIIAVEELRKKGKLGEGDVGLLFVVGEETGGDGMKKANDLSLKWETVIFGEPTELKLASGHKGISGIIITAKGKAGHSGYPELGRNAIAMIVPALNELLKANLPWSEKYGNTTLNFGTIEGGVAPNVIAEEARAAVSIRIADGEPAVVEKVLLDAIQKAGQELDVQFVPGYGPIYIDSDVPGFETIIVNYGTDIPNLKGDHKRYLYGPGTILMAHSDHEHLTISDLETAVKGYKSLIEHSLK</sequence>
<keyword evidence="8" id="KW-1185">Reference proteome</keyword>
<dbReference type="EMBL" id="KZ613912">
    <property type="protein sequence ID" value="PMD52136.1"/>
    <property type="molecule type" value="Genomic_DNA"/>
</dbReference>
<dbReference type="PANTHER" id="PTHR43808">
    <property type="entry name" value="ACETYLORNITHINE DEACETYLASE"/>
    <property type="match status" value="1"/>
</dbReference>
<organism evidence="7 8">
    <name type="scientific">Hyaloscypha bicolor E</name>
    <dbReference type="NCBI Taxonomy" id="1095630"/>
    <lineage>
        <taxon>Eukaryota</taxon>
        <taxon>Fungi</taxon>
        <taxon>Dikarya</taxon>
        <taxon>Ascomycota</taxon>
        <taxon>Pezizomycotina</taxon>
        <taxon>Leotiomycetes</taxon>
        <taxon>Helotiales</taxon>
        <taxon>Hyaloscyphaceae</taxon>
        <taxon>Hyaloscypha</taxon>
        <taxon>Hyaloscypha bicolor</taxon>
    </lineage>
</organism>
<dbReference type="GO" id="GO:0016787">
    <property type="term" value="F:hydrolase activity"/>
    <property type="evidence" value="ECO:0007669"/>
    <property type="project" value="UniProtKB-KW"/>
</dbReference>
<dbReference type="Pfam" id="PF07687">
    <property type="entry name" value="M20_dimer"/>
    <property type="match status" value="1"/>
</dbReference>
<evidence type="ECO:0000313" key="7">
    <source>
        <dbReference type="EMBL" id="PMD52136.1"/>
    </source>
</evidence>
<dbReference type="Gene3D" id="3.30.70.360">
    <property type="match status" value="1"/>
</dbReference>
<reference evidence="7 8" key="1">
    <citation type="submission" date="2016-04" db="EMBL/GenBank/DDBJ databases">
        <title>A degradative enzymes factory behind the ericoid mycorrhizal symbiosis.</title>
        <authorList>
            <consortium name="DOE Joint Genome Institute"/>
            <person name="Martino E."/>
            <person name="Morin E."/>
            <person name="Grelet G."/>
            <person name="Kuo A."/>
            <person name="Kohler A."/>
            <person name="Daghino S."/>
            <person name="Barry K."/>
            <person name="Choi C."/>
            <person name="Cichocki N."/>
            <person name="Clum A."/>
            <person name="Copeland A."/>
            <person name="Hainaut M."/>
            <person name="Haridas S."/>
            <person name="Labutti K."/>
            <person name="Lindquist E."/>
            <person name="Lipzen A."/>
            <person name="Khouja H.-R."/>
            <person name="Murat C."/>
            <person name="Ohm R."/>
            <person name="Olson A."/>
            <person name="Spatafora J."/>
            <person name="Veneault-Fourrey C."/>
            <person name="Henrissat B."/>
            <person name="Grigoriev I."/>
            <person name="Martin F."/>
            <person name="Perotto S."/>
        </authorList>
    </citation>
    <scope>NUCLEOTIDE SEQUENCE [LARGE SCALE GENOMIC DNA]</scope>
    <source>
        <strain evidence="7 8">E</strain>
    </source>
</reference>
<evidence type="ECO:0000256" key="1">
    <source>
        <dbReference type="ARBA" id="ARBA00001947"/>
    </source>
</evidence>
<gene>
    <name evidence="7" type="ORF">K444DRAFT_648022</name>
</gene>
<dbReference type="CDD" id="cd05652">
    <property type="entry name" value="M20_ArgE_DapE-like_fungal"/>
    <property type="match status" value="1"/>
</dbReference>
<dbReference type="Gene3D" id="3.40.630.10">
    <property type="entry name" value="Zn peptidases"/>
    <property type="match status" value="1"/>
</dbReference>
<evidence type="ECO:0000256" key="4">
    <source>
        <dbReference type="ARBA" id="ARBA00022833"/>
    </source>
</evidence>
<dbReference type="InterPro" id="IPR002933">
    <property type="entry name" value="Peptidase_M20"/>
</dbReference>
<accession>A0A2J6SMX9</accession>
<dbReference type="InterPro" id="IPR050072">
    <property type="entry name" value="Peptidase_M20A"/>
</dbReference>
<dbReference type="Proteomes" id="UP000235371">
    <property type="component" value="Unassembled WGS sequence"/>
</dbReference>
<dbReference type="RefSeq" id="XP_024729040.1">
    <property type="nucleotide sequence ID" value="XM_024885413.1"/>
</dbReference>
<keyword evidence="4" id="KW-0862">Zinc</keyword>
<keyword evidence="5" id="KW-0732">Signal</keyword>
<evidence type="ECO:0000256" key="3">
    <source>
        <dbReference type="ARBA" id="ARBA00022801"/>
    </source>
</evidence>
<dbReference type="AlphaFoldDB" id="A0A2J6SMX9"/>
<dbReference type="Pfam" id="PF01546">
    <property type="entry name" value="Peptidase_M20"/>
    <property type="match status" value="1"/>
</dbReference>
<dbReference type="PROSITE" id="PS00759">
    <property type="entry name" value="ARGE_DAPE_CPG2_2"/>
    <property type="match status" value="1"/>
</dbReference>
<evidence type="ECO:0000256" key="5">
    <source>
        <dbReference type="SAM" id="SignalP"/>
    </source>
</evidence>
<evidence type="ECO:0000256" key="2">
    <source>
        <dbReference type="ARBA" id="ARBA00006247"/>
    </source>
</evidence>
<comment type="similarity">
    <text evidence="2">Belongs to the peptidase M20A family.</text>
</comment>
<dbReference type="SUPFAM" id="SSF53187">
    <property type="entry name" value="Zn-dependent exopeptidases"/>
    <property type="match status" value="1"/>
</dbReference>
<proteinExistence type="inferred from homology"/>
<keyword evidence="3" id="KW-0378">Hydrolase</keyword>
<name>A0A2J6SMX9_9HELO</name>
<evidence type="ECO:0000313" key="8">
    <source>
        <dbReference type="Proteomes" id="UP000235371"/>
    </source>
</evidence>
<dbReference type="InParanoid" id="A0A2J6SMX9"/>
<feature type="chain" id="PRO_5014370075" evidence="5">
    <location>
        <begin position="19"/>
        <end position="387"/>
    </location>
</feature>
<feature type="domain" description="Peptidase M20 dimerisation" evidence="6">
    <location>
        <begin position="205"/>
        <end position="291"/>
    </location>
</feature>